<dbReference type="RefSeq" id="WP_188717591.1">
    <property type="nucleotide sequence ID" value="NZ_BAABBD010000002.1"/>
</dbReference>
<feature type="compositionally biased region" description="Basic and acidic residues" evidence="1">
    <location>
        <begin position="12"/>
        <end position="22"/>
    </location>
</feature>
<accession>A0ABQ2KHW2</accession>
<organism evidence="2 3">
    <name type="scientific">Agrococcus terreus</name>
    <dbReference type="NCBI Taxonomy" id="574649"/>
    <lineage>
        <taxon>Bacteria</taxon>
        <taxon>Bacillati</taxon>
        <taxon>Actinomycetota</taxon>
        <taxon>Actinomycetes</taxon>
        <taxon>Micrococcales</taxon>
        <taxon>Microbacteriaceae</taxon>
        <taxon>Agrococcus</taxon>
    </lineage>
</organism>
<gene>
    <name evidence="2" type="ORF">GCM10010968_15360</name>
</gene>
<reference evidence="3" key="1">
    <citation type="journal article" date="2019" name="Int. J. Syst. Evol. Microbiol.">
        <title>The Global Catalogue of Microorganisms (GCM) 10K type strain sequencing project: providing services to taxonomists for standard genome sequencing and annotation.</title>
        <authorList>
            <consortium name="The Broad Institute Genomics Platform"/>
            <consortium name="The Broad Institute Genome Sequencing Center for Infectious Disease"/>
            <person name="Wu L."/>
            <person name="Ma J."/>
        </authorList>
    </citation>
    <scope>NUCLEOTIDE SEQUENCE [LARGE SCALE GENOMIC DNA]</scope>
    <source>
        <strain evidence="3">CGMCC 1.6960</strain>
    </source>
</reference>
<keyword evidence="3" id="KW-1185">Reference proteome</keyword>
<feature type="region of interest" description="Disordered" evidence="1">
    <location>
        <begin position="9"/>
        <end position="29"/>
    </location>
</feature>
<proteinExistence type="predicted"/>
<evidence type="ECO:0000256" key="1">
    <source>
        <dbReference type="SAM" id="MobiDB-lite"/>
    </source>
</evidence>
<sequence>MDPMQFAILSSLDDRRPGDGRATRRARGRRLPVLRRSLARGLRSLARRVDVPQAASARMGAWPV</sequence>
<dbReference type="Proteomes" id="UP000626982">
    <property type="component" value="Unassembled WGS sequence"/>
</dbReference>
<evidence type="ECO:0000313" key="3">
    <source>
        <dbReference type="Proteomes" id="UP000626982"/>
    </source>
</evidence>
<comment type="caution">
    <text evidence="2">The sequence shown here is derived from an EMBL/GenBank/DDBJ whole genome shotgun (WGS) entry which is preliminary data.</text>
</comment>
<protein>
    <submittedName>
        <fullName evidence="2">Uncharacterized protein</fullName>
    </submittedName>
</protein>
<evidence type="ECO:0000313" key="2">
    <source>
        <dbReference type="EMBL" id="GGN83971.1"/>
    </source>
</evidence>
<dbReference type="EMBL" id="BMLM01000001">
    <property type="protein sequence ID" value="GGN83971.1"/>
    <property type="molecule type" value="Genomic_DNA"/>
</dbReference>
<name>A0ABQ2KHW2_9MICO</name>